<dbReference type="NCBIfam" id="NF041681">
    <property type="entry name" value="HGxxPAAW"/>
    <property type="match status" value="1"/>
</dbReference>
<organism evidence="2 3">
    <name type="scientific">Kitasatospora herbaricolor</name>
    <dbReference type="NCBI Taxonomy" id="68217"/>
    <lineage>
        <taxon>Bacteria</taxon>
        <taxon>Bacillati</taxon>
        <taxon>Actinomycetota</taxon>
        <taxon>Actinomycetes</taxon>
        <taxon>Kitasatosporales</taxon>
        <taxon>Streptomycetaceae</taxon>
        <taxon>Kitasatospora</taxon>
    </lineage>
</organism>
<name>A0ABZ1WEL0_9ACTN</name>
<protein>
    <submittedName>
        <fullName evidence="2">Uncharacterized protein</fullName>
    </submittedName>
</protein>
<keyword evidence="1" id="KW-0812">Transmembrane</keyword>
<proteinExistence type="predicted"/>
<dbReference type="Proteomes" id="UP001432014">
    <property type="component" value="Chromosome"/>
</dbReference>
<reference evidence="2 3" key="1">
    <citation type="submission" date="2022-10" db="EMBL/GenBank/DDBJ databases">
        <title>The complete genomes of actinobacterial strains from the NBC collection.</title>
        <authorList>
            <person name="Joergensen T.S."/>
            <person name="Alvarez Arevalo M."/>
            <person name="Sterndorff E.B."/>
            <person name="Faurdal D."/>
            <person name="Vuksanovic O."/>
            <person name="Mourched A.-S."/>
            <person name="Charusanti P."/>
            <person name="Shaw S."/>
            <person name="Blin K."/>
            <person name="Weber T."/>
        </authorList>
    </citation>
    <scope>NUCLEOTIDE SEQUENCE [LARGE SCALE GENOMIC DNA]</scope>
    <source>
        <strain evidence="2 3">NBC_01247</strain>
    </source>
</reference>
<feature type="transmembrane region" description="Helical" evidence="1">
    <location>
        <begin position="38"/>
        <end position="58"/>
    </location>
</feature>
<gene>
    <name evidence="2" type="ORF">OG469_29815</name>
</gene>
<dbReference type="InterPro" id="IPR046550">
    <property type="entry name" value="DUF6704"/>
</dbReference>
<evidence type="ECO:0000256" key="1">
    <source>
        <dbReference type="SAM" id="Phobius"/>
    </source>
</evidence>
<accession>A0ABZ1WEL0</accession>
<evidence type="ECO:0000313" key="3">
    <source>
        <dbReference type="Proteomes" id="UP001432014"/>
    </source>
</evidence>
<dbReference type="EMBL" id="CP108482">
    <property type="protein sequence ID" value="WUS59335.1"/>
    <property type="molecule type" value="Genomic_DNA"/>
</dbReference>
<dbReference type="Pfam" id="PF20447">
    <property type="entry name" value="DUF6704"/>
    <property type="match status" value="1"/>
</dbReference>
<keyword evidence="1" id="KW-0472">Membrane</keyword>
<keyword evidence="1" id="KW-1133">Transmembrane helix</keyword>
<evidence type="ECO:0000313" key="2">
    <source>
        <dbReference type="EMBL" id="WUS59335.1"/>
    </source>
</evidence>
<sequence length="86" mass="8523">MSAAAHGHTPAAWTGVTIAFIGFTVSGVAMIIPSVLLVWAGLVVVLLGGVVGKAMSIAGMGRQPSPHYEDAPAAVAGNKKKTAVAA</sequence>
<feature type="transmembrane region" description="Helical" evidence="1">
    <location>
        <begin position="12"/>
        <end position="32"/>
    </location>
</feature>
<dbReference type="RefSeq" id="WP_329494571.1">
    <property type="nucleotide sequence ID" value="NZ_CP108460.1"/>
</dbReference>
<keyword evidence="3" id="KW-1185">Reference proteome</keyword>